<keyword evidence="6" id="KW-0968">Cytoplasmic vesicle</keyword>
<feature type="compositionally biased region" description="Gly residues" evidence="7">
    <location>
        <begin position="1"/>
        <end position="12"/>
    </location>
</feature>
<dbReference type="InterPro" id="IPR007273">
    <property type="entry name" value="SCAMP"/>
</dbReference>
<dbReference type="PANTHER" id="PTHR10687:SF2">
    <property type="entry name" value="SECRETORY CARRIER-ASSOCIATED MEMBRANE PROTEIN"/>
    <property type="match status" value="1"/>
</dbReference>
<dbReference type="EMBL" id="MU069480">
    <property type="protein sequence ID" value="KAF5841678.1"/>
    <property type="molecule type" value="Genomic_DNA"/>
</dbReference>
<reference evidence="8" key="1">
    <citation type="submission" date="2017-08" db="EMBL/GenBank/DDBJ databases">
        <authorList>
            <person name="Polle J.E."/>
            <person name="Barry K."/>
            <person name="Cushman J."/>
            <person name="Schmutz J."/>
            <person name="Tran D."/>
            <person name="Hathwaick L.T."/>
            <person name="Yim W.C."/>
            <person name="Jenkins J."/>
            <person name="Mckie-Krisberg Z.M."/>
            <person name="Prochnik S."/>
            <person name="Lindquist E."/>
            <person name="Dockter R.B."/>
            <person name="Adam C."/>
            <person name="Molina H."/>
            <person name="Bunkerborg J."/>
            <person name="Jin E."/>
            <person name="Buchheim M."/>
            <person name="Magnuson J."/>
        </authorList>
    </citation>
    <scope>NUCLEOTIDE SEQUENCE</scope>
    <source>
        <strain evidence="8">CCAP 19/18</strain>
    </source>
</reference>
<comment type="function">
    <text evidence="1 6">Probably involved in membrane trafficking.</text>
</comment>
<feature type="transmembrane region" description="Helical" evidence="6">
    <location>
        <begin position="210"/>
        <end position="234"/>
    </location>
</feature>
<keyword evidence="4 6" id="KW-1133">Transmembrane helix</keyword>
<keyword evidence="3 6" id="KW-0812">Transmembrane</keyword>
<comment type="caution">
    <text evidence="8">The sequence shown here is derived from an EMBL/GenBank/DDBJ whole genome shotgun (WGS) entry which is preliminary data.</text>
</comment>
<evidence type="ECO:0000313" key="9">
    <source>
        <dbReference type="Proteomes" id="UP000815325"/>
    </source>
</evidence>
<feature type="transmembrane region" description="Helical" evidence="6">
    <location>
        <begin position="149"/>
        <end position="169"/>
    </location>
</feature>
<keyword evidence="9" id="KW-1185">Reference proteome</keyword>
<feature type="transmembrane region" description="Helical" evidence="6">
    <location>
        <begin position="175"/>
        <end position="198"/>
    </location>
</feature>
<evidence type="ECO:0000256" key="2">
    <source>
        <dbReference type="ARBA" id="ARBA00010482"/>
    </source>
</evidence>
<name>A0ABQ7H4A0_DUNSA</name>
<evidence type="ECO:0000313" key="8">
    <source>
        <dbReference type="EMBL" id="KAF5841678.1"/>
    </source>
</evidence>
<evidence type="ECO:0000256" key="1">
    <source>
        <dbReference type="ARBA" id="ARBA00004003"/>
    </source>
</evidence>
<feature type="region of interest" description="Disordered" evidence="7">
    <location>
        <begin position="1"/>
        <end position="53"/>
    </location>
</feature>
<dbReference type="Pfam" id="PF04144">
    <property type="entry name" value="SCAMP"/>
    <property type="match status" value="1"/>
</dbReference>
<evidence type="ECO:0000256" key="4">
    <source>
        <dbReference type="ARBA" id="ARBA00022989"/>
    </source>
</evidence>
<comment type="subcellular location">
    <subcellularLocation>
        <location evidence="6">Cell membrane</location>
        <topology evidence="6">Multi-pass membrane protein</topology>
    </subcellularLocation>
    <subcellularLocation>
        <location evidence="6">Cytoplasmic vesicle</location>
        <location evidence="6">Secretory vesicle membrane</location>
        <topology evidence="6">Multi-pass membrane protein</topology>
    </subcellularLocation>
</comment>
<comment type="similarity">
    <text evidence="2 6">Belongs to the SCAMP family.</text>
</comment>
<organism evidence="8 9">
    <name type="scientific">Dunaliella salina</name>
    <name type="common">Green alga</name>
    <name type="synonym">Protococcus salinus</name>
    <dbReference type="NCBI Taxonomy" id="3046"/>
    <lineage>
        <taxon>Eukaryota</taxon>
        <taxon>Viridiplantae</taxon>
        <taxon>Chlorophyta</taxon>
        <taxon>core chlorophytes</taxon>
        <taxon>Chlorophyceae</taxon>
        <taxon>CS clade</taxon>
        <taxon>Chlamydomonadales</taxon>
        <taxon>Dunaliellaceae</taxon>
        <taxon>Dunaliella</taxon>
    </lineage>
</organism>
<evidence type="ECO:0000256" key="6">
    <source>
        <dbReference type="RuleBase" id="RU363122"/>
    </source>
</evidence>
<keyword evidence="6" id="KW-1003">Cell membrane</keyword>
<evidence type="ECO:0000256" key="5">
    <source>
        <dbReference type="ARBA" id="ARBA00023136"/>
    </source>
</evidence>
<protein>
    <recommendedName>
        <fullName evidence="6">Secretory carrier-associated membrane protein</fullName>
        <shortName evidence="6">Secretory carrier membrane protein</shortName>
    </recommendedName>
</protein>
<keyword evidence="5 6" id="KW-0472">Membrane</keyword>
<evidence type="ECO:0000256" key="7">
    <source>
        <dbReference type="SAM" id="MobiDB-lite"/>
    </source>
</evidence>
<evidence type="ECO:0000256" key="3">
    <source>
        <dbReference type="ARBA" id="ARBA00022692"/>
    </source>
</evidence>
<feature type="transmembrane region" description="Helical" evidence="6">
    <location>
        <begin position="261"/>
        <end position="281"/>
    </location>
</feature>
<dbReference type="PANTHER" id="PTHR10687">
    <property type="entry name" value="SECRETORY CARRIER-ASSOCIATED MEMBRANE PROTEIN SCAMP"/>
    <property type="match status" value="1"/>
</dbReference>
<proteinExistence type="inferred from homology"/>
<sequence>MSLGWGAMGAWGGTKAAPEPAPGDDSSDEELGAKAAGTAPKPTPVGNKAIVAPPPSAYPSAGMFASGQTNDAFEGPIPPSTSRHQDLDARERDLVEREAKLKKLEDEIRQGGGLRKNNWPVCFPIWHHDIQGEIPEEARRVVREVYMSWWGFFLCLTFQFFCATVMMGYKPDNHAIPSWFLSIIYWVAGLAGSLWLWYKRLYHAARHGTTTGFVVFFLFYFIHICWCIWCAIAIPVESAAWSFCGFATAIAAIDVHPFPGVIYFVGAALWVCEATWCLWCLKDAYLYFRGRGGIKQAKEDAAVEAFKSQQNGFGAQQGAYNV</sequence>
<keyword evidence="6" id="KW-0813">Transport</keyword>
<gene>
    <name evidence="8" type="ORF">DUNSADRAFT_11885</name>
</gene>
<dbReference type="Proteomes" id="UP000815325">
    <property type="component" value="Unassembled WGS sequence"/>
</dbReference>
<accession>A0ABQ7H4A0</accession>